<dbReference type="SUPFAM" id="SSF51658">
    <property type="entry name" value="Xylose isomerase-like"/>
    <property type="match status" value="1"/>
</dbReference>
<dbReference type="Gene3D" id="3.20.20.150">
    <property type="entry name" value="Divalent-metal-dependent TIM barrel enzymes"/>
    <property type="match status" value="1"/>
</dbReference>
<comment type="caution">
    <text evidence="2">The sequence shown here is derived from an EMBL/GenBank/DDBJ whole genome shotgun (WGS) entry which is preliminary data.</text>
</comment>
<dbReference type="Proteomes" id="UP000574276">
    <property type="component" value="Unassembled WGS sequence"/>
</dbReference>
<organism evidence="2 3">
    <name type="scientific">Variimorphobacter saccharofermentans</name>
    <dbReference type="NCBI Taxonomy" id="2755051"/>
    <lineage>
        <taxon>Bacteria</taxon>
        <taxon>Bacillati</taxon>
        <taxon>Bacillota</taxon>
        <taxon>Clostridia</taxon>
        <taxon>Lachnospirales</taxon>
        <taxon>Lachnospiraceae</taxon>
        <taxon>Variimorphobacter</taxon>
    </lineage>
</organism>
<gene>
    <name evidence="2" type="ORF">H0486_10355</name>
</gene>
<feature type="domain" description="Xylose isomerase-like TIM barrel" evidence="1">
    <location>
        <begin position="21"/>
        <end position="268"/>
    </location>
</feature>
<dbReference type="RefSeq" id="WP_228352951.1">
    <property type="nucleotide sequence ID" value="NZ_JACEGA010000001.1"/>
</dbReference>
<dbReference type="InterPro" id="IPR036237">
    <property type="entry name" value="Xyl_isomerase-like_sf"/>
</dbReference>
<dbReference type="InterPro" id="IPR013022">
    <property type="entry name" value="Xyl_isomerase-like_TIM-brl"/>
</dbReference>
<proteinExistence type="predicted"/>
<dbReference type="Pfam" id="PF01261">
    <property type="entry name" value="AP_endonuc_2"/>
    <property type="match status" value="1"/>
</dbReference>
<keyword evidence="3" id="KW-1185">Reference proteome</keyword>
<keyword evidence="2" id="KW-0413">Isomerase</keyword>
<dbReference type="GO" id="GO:0016853">
    <property type="term" value="F:isomerase activity"/>
    <property type="evidence" value="ECO:0007669"/>
    <property type="project" value="UniProtKB-KW"/>
</dbReference>
<dbReference type="PANTHER" id="PTHR12110">
    <property type="entry name" value="HYDROXYPYRUVATE ISOMERASE"/>
    <property type="match status" value="1"/>
</dbReference>
<dbReference type="AlphaFoldDB" id="A0A839K3M5"/>
<evidence type="ECO:0000313" key="3">
    <source>
        <dbReference type="Proteomes" id="UP000574276"/>
    </source>
</evidence>
<accession>A0A839K3M5</accession>
<evidence type="ECO:0000313" key="2">
    <source>
        <dbReference type="EMBL" id="MBB2183281.1"/>
    </source>
</evidence>
<reference evidence="2 3" key="1">
    <citation type="submission" date="2020-07" db="EMBL/GenBank/DDBJ databases">
        <title>Characterization and genome sequencing of isolate MD1, a novel member within the family Lachnospiraceae.</title>
        <authorList>
            <person name="Rettenmaier R."/>
            <person name="Di Bello L."/>
            <person name="Zinser C."/>
            <person name="Scheitz K."/>
            <person name="Liebl W."/>
            <person name="Zverlov V."/>
        </authorList>
    </citation>
    <scope>NUCLEOTIDE SEQUENCE [LARGE SCALE GENOMIC DNA]</scope>
    <source>
        <strain evidence="2 3">MD1</strain>
    </source>
</reference>
<dbReference type="EMBL" id="JACEGA010000001">
    <property type="protein sequence ID" value="MBB2183281.1"/>
    <property type="molecule type" value="Genomic_DNA"/>
</dbReference>
<sequence>MRIGGGIERPYSNPDEWYSLVKELKYRAVLAPIDYRAGREERQAYLQCAREHDLVIGEVGVWKNVLSMDDMERKEAMEFSKHQLELADELGANCCVNIAGSRGEIWDGFYKDNYSEDTYALIVDSVREIIDSVKPKRTFFTIESMPWMIPDSPDDYLQLIKDIDRKAFGVHLDFVNMINCPRRYLFCDEFIEECFTKLGPYIKSIHGKDVVMDNAYTTLIHETMPGKGVVNYQKVARLCETLGPDTTLFVEHLPDFESYRKASAYVREQAALAGVNTESI</sequence>
<dbReference type="InterPro" id="IPR050312">
    <property type="entry name" value="IolE/XylAMocC-like"/>
</dbReference>
<protein>
    <submittedName>
        <fullName evidence="2">Sugar phosphate isomerase/epimerase</fullName>
    </submittedName>
</protein>
<name>A0A839K3M5_9FIRM</name>
<evidence type="ECO:0000259" key="1">
    <source>
        <dbReference type="Pfam" id="PF01261"/>
    </source>
</evidence>